<accession>A0ABV8S5X4</accession>
<feature type="chain" id="PRO_5045966796" evidence="2">
    <location>
        <begin position="22"/>
        <end position="315"/>
    </location>
</feature>
<feature type="domain" description="M23ase beta-sheet core" evidence="3">
    <location>
        <begin position="215"/>
        <end position="310"/>
    </location>
</feature>
<dbReference type="Proteomes" id="UP001595755">
    <property type="component" value="Unassembled WGS sequence"/>
</dbReference>
<gene>
    <name evidence="4" type="ORF">ACFO1S_05060</name>
</gene>
<dbReference type="EMBL" id="JBHSED010000005">
    <property type="protein sequence ID" value="MFC4302812.1"/>
    <property type="molecule type" value="Genomic_DNA"/>
</dbReference>
<evidence type="ECO:0000259" key="3">
    <source>
        <dbReference type="Pfam" id="PF01551"/>
    </source>
</evidence>
<evidence type="ECO:0000313" key="5">
    <source>
        <dbReference type="Proteomes" id="UP001595755"/>
    </source>
</evidence>
<dbReference type="Pfam" id="PF01551">
    <property type="entry name" value="Peptidase_M23"/>
    <property type="match status" value="1"/>
</dbReference>
<keyword evidence="2" id="KW-0732">Signal</keyword>
<dbReference type="InterPro" id="IPR050570">
    <property type="entry name" value="Cell_wall_metabolism_enzyme"/>
</dbReference>
<comment type="caution">
    <text evidence="4">The sequence shown here is derived from an EMBL/GenBank/DDBJ whole genome shotgun (WGS) entry which is preliminary data.</text>
</comment>
<evidence type="ECO:0000256" key="2">
    <source>
        <dbReference type="SAM" id="SignalP"/>
    </source>
</evidence>
<dbReference type="InterPro" id="IPR011055">
    <property type="entry name" value="Dup_hybrid_motif"/>
</dbReference>
<dbReference type="RefSeq" id="WP_204603321.1">
    <property type="nucleotide sequence ID" value="NZ_JBHSED010000005.1"/>
</dbReference>
<dbReference type="PANTHER" id="PTHR21666">
    <property type="entry name" value="PEPTIDASE-RELATED"/>
    <property type="match status" value="1"/>
</dbReference>
<evidence type="ECO:0000256" key="1">
    <source>
        <dbReference type="SAM" id="Coils"/>
    </source>
</evidence>
<feature type="coiled-coil region" evidence="1">
    <location>
        <begin position="112"/>
        <end position="171"/>
    </location>
</feature>
<dbReference type="InterPro" id="IPR016047">
    <property type="entry name" value="M23ase_b-sheet_dom"/>
</dbReference>
<protein>
    <submittedName>
        <fullName evidence="4">Peptidoglycan DD-metalloendopeptidase family protein</fullName>
    </submittedName>
</protein>
<dbReference type="CDD" id="cd12797">
    <property type="entry name" value="M23_peptidase"/>
    <property type="match status" value="1"/>
</dbReference>
<evidence type="ECO:0000313" key="4">
    <source>
        <dbReference type="EMBL" id="MFC4302812.1"/>
    </source>
</evidence>
<reference evidence="5" key="1">
    <citation type="journal article" date="2019" name="Int. J. Syst. Evol. Microbiol.">
        <title>The Global Catalogue of Microorganisms (GCM) 10K type strain sequencing project: providing services to taxonomists for standard genome sequencing and annotation.</title>
        <authorList>
            <consortium name="The Broad Institute Genomics Platform"/>
            <consortium name="The Broad Institute Genome Sequencing Center for Infectious Disease"/>
            <person name="Wu L."/>
            <person name="Ma J."/>
        </authorList>
    </citation>
    <scope>NUCLEOTIDE SEQUENCE [LARGE SCALE GENOMIC DNA]</scope>
    <source>
        <strain evidence="5">CGMCC 4.1641</strain>
    </source>
</reference>
<proteinExistence type="predicted"/>
<dbReference type="PANTHER" id="PTHR21666:SF270">
    <property type="entry name" value="MUREIN HYDROLASE ACTIVATOR ENVC"/>
    <property type="match status" value="1"/>
</dbReference>
<sequence length="315" mass="35218">MRKAMRLTLLLLLLPAQAVHAEDASFLLQKYGYTVSDPVVEGEKLALLEGEYNVTARKVNGQTMLSTAYELSDQYRERALMERDTAIYALVDELEALQGKMDEHRESDVATIMALDAEYRAIAAKLQRLREARNDWLAQTKAKYELPEEEIAQDQIRLNRLGREVDQQKEKYERALSYPELGEVNAFRSPLEIPVAMTSPFGERLDPITREAITFHYGMDMSAPIGTGVLAAFHGKVEAAVHSEELGNYIILDHGYGIKTLYGHLDSISVEQGQQVSQYDAIAKSGNTGTRTTGPHLHFGVYINGKAVDPAILIF</sequence>
<dbReference type="Gene3D" id="2.70.70.10">
    <property type="entry name" value="Glucose Permease (Domain IIA)"/>
    <property type="match status" value="1"/>
</dbReference>
<organism evidence="4 5">
    <name type="scientific">Cohnella boryungensis</name>
    <dbReference type="NCBI Taxonomy" id="768479"/>
    <lineage>
        <taxon>Bacteria</taxon>
        <taxon>Bacillati</taxon>
        <taxon>Bacillota</taxon>
        <taxon>Bacilli</taxon>
        <taxon>Bacillales</taxon>
        <taxon>Paenibacillaceae</taxon>
        <taxon>Cohnella</taxon>
    </lineage>
</organism>
<keyword evidence="1" id="KW-0175">Coiled coil</keyword>
<keyword evidence="5" id="KW-1185">Reference proteome</keyword>
<name>A0ABV8S5X4_9BACL</name>
<dbReference type="SUPFAM" id="SSF51261">
    <property type="entry name" value="Duplicated hybrid motif"/>
    <property type="match status" value="1"/>
</dbReference>
<feature type="signal peptide" evidence="2">
    <location>
        <begin position="1"/>
        <end position="21"/>
    </location>
</feature>